<reference evidence="1 2" key="1">
    <citation type="journal article" date="2003" name="Nature">
        <title>Genome sequence of Bacillus cereus and comparative analysis with Bacillus anthracis.</title>
        <authorList>
            <person name="Ivanova N."/>
            <person name="Sorokin A."/>
            <person name="Anderson I."/>
            <person name="Galleron N."/>
            <person name="Candelon B."/>
            <person name="Kapatral V."/>
            <person name="Bhattacharyya A."/>
            <person name="Reznik G."/>
            <person name="Mikhailova N."/>
            <person name="Lapidus A."/>
            <person name="Chu L."/>
            <person name="Mazur M."/>
            <person name="Goltsman E."/>
            <person name="Larsen N."/>
            <person name="D'Souza M."/>
            <person name="Walunas T."/>
            <person name="Grechkin Y."/>
            <person name="Pusch G."/>
            <person name="Haselkorn R."/>
            <person name="Fonstein M."/>
            <person name="Ehrlich S.D."/>
            <person name="Overbeek R."/>
            <person name="Kyrpides N."/>
        </authorList>
    </citation>
    <scope>NUCLEOTIDE SEQUENCE [LARGE SCALE GENOMIC DNA]</scope>
    <source>
        <strain evidence="2">ATCC 14579 / DSM 31 / CCUG 7414 / JCM 2152 / NBRC 15305 / NCIMB 9373 / NCTC 2599 / NRRL B-3711</strain>
    </source>
</reference>
<dbReference type="EMBL" id="AE016877">
    <property type="protein sequence ID" value="AAP07929.1"/>
    <property type="molecule type" value="Genomic_DNA"/>
</dbReference>
<dbReference type="KEGG" id="bce:BC0942"/>
<gene>
    <name evidence="1" type="ordered locus">BC_0942</name>
</gene>
<dbReference type="Proteomes" id="UP000001417">
    <property type="component" value="Chromosome"/>
</dbReference>
<sequence>MSHSELPKSIIEEQKESFIMFPKVLLHGNEYEGRDLDILHLVIIKSLANNFTKAAMTSVNDLMVVKGVNPKDKDASQATRESIVRLQAMNYITIYENRKKTKKVVNIKPAQTYFIETTREDEGCFAKVFESDIEKIITMQLNYKAKLFIINLAIVSYLFYYHNKFMEHKSVWTTIEKLADIKKLDRKTVMKYIKQLHEKEVLFVITTKIEAKKNKNFYGRYKHKELITEEAITNTGVLQRETVKLVEGVVE</sequence>
<protein>
    <recommendedName>
        <fullName evidence="3">Replication protein</fullName>
    </recommendedName>
</protein>
<dbReference type="Gene3D" id="1.10.10.10">
    <property type="entry name" value="Winged helix-like DNA-binding domain superfamily/Winged helix DNA-binding domain"/>
    <property type="match status" value="1"/>
</dbReference>
<dbReference type="RefSeq" id="WP_011109869.1">
    <property type="nucleotide sequence ID" value="NC_004722.1"/>
</dbReference>
<dbReference type="PATRIC" id="fig|226900.8.peg.891"/>
<evidence type="ECO:0000313" key="1">
    <source>
        <dbReference type="EMBL" id="AAP07929.1"/>
    </source>
</evidence>
<name>Q81H79_BACCR</name>
<accession>Q81H79</accession>
<dbReference type="OrthoDB" id="2934938at2"/>
<organism evidence="1 2">
    <name type="scientific">Bacillus cereus (strain ATCC 14579 / DSM 31 / CCUG 7414 / JCM 2152 / NBRC 15305 / NCIMB 9373 / NCTC 2599 / NRRL B-3711)</name>
    <dbReference type="NCBI Taxonomy" id="226900"/>
    <lineage>
        <taxon>Bacteria</taxon>
        <taxon>Bacillati</taxon>
        <taxon>Bacillota</taxon>
        <taxon>Bacilli</taxon>
        <taxon>Bacillales</taxon>
        <taxon>Bacillaceae</taxon>
        <taxon>Bacillus</taxon>
        <taxon>Bacillus cereus group</taxon>
    </lineage>
</organism>
<evidence type="ECO:0008006" key="3">
    <source>
        <dbReference type="Google" id="ProtNLM"/>
    </source>
</evidence>
<dbReference type="GeneID" id="99617142"/>
<proteinExistence type="predicted"/>
<keyword evidence="2" id="KW-1185">Reference proteome</keyword>
<dbReference type="HOGENOM" id="CLU_1105390_0_0_9"/>
<evidence type="ECO:0000313" key="2">
    <source>
        <dbReference type="Proteomes" id="UP000001417"/>
    </source>
</evidence>
<dbReference type="AlphaFoldDB" id="Q81H79"/>
<dbReference type="InterPro" id="IPR036388">
    <property type="entry name" value="WH-like_DNA-bd_sf"/>
</dbReference>